<evidence type="ECO:0000313" key="3">
    <source>
        <dbReference type="Proteomes" id="UP000241890"/>
    </source>
</evidence>
<organism evidence="2 3">
    <name type="scientific">Hondaea fermentalgiana</name>
    <dbReference type="NCBI Taxonomy" id="2315210"/>
    <lineage>
        <taxon>Eukaryota</taxon>
        <taxon>Sar</taxon>
        <taxon>Stramenopiles</taxon>
        <taxon>Bigyra</taxon>
        <taxon>Labyrinthulomycetes</taxon>
        <taxon>Thraustochytrida</taxon>
        <taxon>Thraustochytriidae</taxon>
        <taxon>Hondaea</taxon>
    </lineage>
</organism>
<evidence type="ECO:0000313" key="2">
    <source>
        <dbReference type="EMBL" id="GBG32644.1"/>
    </source>
</evidence>
<feature type="signal peptide" evidence="1">
    <location>
        <begin position="1"/>
        <end position="25"/>
    </location>
</feature>
<dbReference type="PANTHER" id="PTHR40535:SF1">
    <property type="entry name" value="CHROMOSOME UNDETERMINED SCAFFOLD_9, WHOLE GENOME SHOTGUN SEQUENCE"/>
    <property type="match status" value="1"/>
</dbReference>
<protein>
    <submittedName>
        <fullName evidence="2">Uncharacterized protein</fullName>
    </submittedName>
</protein>
<dbReference type="PANTHER" id="PTHR40535">
    <property type="entry name" value="CHROMOSOME UNDETERMINED SCAFFOLD_9, WHOLE GENOME SHOTGUN SEQUENCE"/>
    <property type="match status" value="1"/>
</dbReference>
<reference evidence="2 3" key="1">
    <citation type="submission" date="2017-12" db="EMBL/GenBank/DDBJ databases">
        <title>Sequencing, de novo assembly and annotation of complete genome of a new Thraustochytrid species, strain FCC1311.</title>
        <authorList>
            <person name="Sedici K."/>
            <person name="Godart F."/>
            <person name="Aiese Cigliano R."/>
            <person name="Sanseverino W."/>
            <person name="Barakat M."/>
            <person name="Ortet P."/>
            <person name="Marechal E."/>
            <person name="Cagnac O."/>
            <person name="Amato A."/>
        </authorList>
    </citation>
    <scope>NUCLEOTIDE SEQUENCE [LARGE SCALE GENOMIC DNA]</scope>
</reference>
<comment type="caution">
    <text evidence="2">The sequence shown here is derived from an EMBL/GenBank/DDBJ whole genome shotgun (WGS) entry which is preliminary data.</text>
</comment>
<dbReference type="Proteomes" id="UP000241890">
    <property type="component" value="Unassembled WGS sequence"/>
</dbReference>
<dbReference type="OrthoDB" id="193045at2759"/>
<proteinExistence type="predicted"/>
<keyword evidence="3" id="KW-1185">Reference proteome</keyword>
<dbReference type="EMBL" id="BEYU01000126">
    <property type="protein sequence ID" value="GBG32644.1"/>
    <property type="molecule type" value="Genomic_DNA"/>
</dbReference>
<feature type="chain" id="PRO_5015318609" evidence="1">
    <location>
        <begin position="26"/>
        <end position="340"/>
    </location>
</feature>
<accession>A0A2R5GXF8</accession>
<dbReference type="InParanoid" id="A0A2R5GXF8"/>
<keyword evidence="1" id="KW-0732">Signal</keyword>
<name>A0A2R5GXF8_9STRA</name>
<gene>
    <name evidence="2" type="ORF">FCC1311_088692</name>
</gene>
<evidence type="ECO:0000256" key="1">
    <source>
        <dbReference type="SAM" id="SignalP"/>
    </source>
</evidence>
<sequence length="340" mass="37151">MLGKMARAWVGVMACATLATIEVDADAVAVTLPTYIQTILSVPGFGPTLQGLDALLDVLEASECVNCEEEGLYDEIEANPYAMVDINNHALQVQEGVDCYAEVLSLGDEDEPQLVYRLTTDLTGTEDINGTNSGGAYLGKFVTHLGQCGACSPLQALAVYVRTRSTMTEMTKSCAMSSLIDFLTFGLSDVEIRNGKNCIQGMGLRHKCRDIWFWNTISTAQGCAATCFSYRNSAPNESTKFKCSNLNPLCKTLNVDYCDICKNTMNGNNICHPFQYEDGPFRLNPCIQCDECKSGPLFQAVAARTRRASNIKSSITRPFNAEETANLARISWTYGYSVSL</sequence>
<dbReference type="AlphaFoldDB" id="A0A2R5GXF8"/>